<dbReference type="InterPro" id="IPR005804">
    <property type="entry name" value="FA_desaturase_dom"/>
</dbReference>
<organism evidence="3 4">
    <name type="scientific">Massilia psychrophila</name>
    <dbReference type="NCBI Taxonomy" id="1603353"/>
    <lineage>
        <taxon>Bacteria</taxon>
        <taxon>Pseudomonadati</taxon>
        <taxon>Pseudomonadota</taxon>
        <taxon>Betaproteobacteria</taxon>
        <taxon>Burkholderiales</taxon>
        <taxon>Oxalobacteraceae</taxon>
        <taxon>Telluria group</taxon>
        <taxon>Massilia</taxon>
    </lineage>
</organism>
<dbReference type="EMBL" id="PDOB01000012">
    <property type="protein sequence ID" value="PIL40013.1"/>
    <property type="molecule type" value="Genomic_DNA"/>
</dbReference>
<dbReference type="GO" id="GO:0006629">
    <property type="term" value="P:lipid metabolic process"/>
    <property type="evidence" value="ECO:0007669"/>
    <property type="project" value="InterPro"/>
</dbReference>
<evidence type="ECO:0000259" key="2">
    <source>
        <dbReference type="Pfam" id="PF00487"/>
    </source>
</evidence>
<gene>
    <name evidence="3" type="ORF">CR103_09840</name>
</gene>
<reference evidence="3 4" key="1">
    <citation type="submission" date="2017-10" db="EMBL/GenBank/DDBJ databases">
        <title>Massilia psychrophilum sp. nov., a novel purple-pigmented bacterium isolated from Tianshan glacier, Xinjiang Municipality, China.</title>
        <authorList>
            <person name="Wang H."/>
        </authorList>
    </citation>
    <scope>NUCLEOTIDE SEQUENCE [LARGE SCALE GENOMIC DNA]</scope>
    <source>
        <strain evidence="3 4">JCM 30813</strain>
    </source>
</reference>
<feature type="transmembrane region" description="Helical" evidence="1">
    <location>
        <begin position="156"/>
        <end position="175"/>
    </location>
</feature>
<name>A0A2G8T225_9BURK</name>
<keyword evidence="4" id="KW-1185">Reference proteome</keyword>
<keyword evidence="1" id="KW-1133">Transmembrane helix</keyword>
<keyword evidence="1" id="KW-0472">Membrane</keyword>
<feature type="transmembrane region" description="Helical" evidence="1">
    <location>
        <begin position="38"/>
        <end position="57"/>
    </location>
</feature>
<dbReference type="Proteomes" id="UP000228593">
    <property type="component" value="Unassembled WGS sequence"/>
</dbReference>
<keyword evidence="1" id="KW-0812">Transmembrane</keyword>
<evidence type="ECO:0000313" key="4">
    <source>
        <dbReference type="Proteomes" id="UP000228593"/>
    </source>
</evidence>
<proteinExistence type="predicted"/>
<feature type="domain" description="Fatty acid desaturase" evidence="2">
    <location>
        <begin position="135"/>
        <end position="237"/>
    </location>
</feature>
<dbReference type="OrthoDB" id="8938484at2"/>
<dbReference type="RefSeq" id="WP_099915824.1">
    <property type="nucleotide sequence ID" value="NZ_BMHS01000014.1"/>
</dbReference>
<accession>A0A2G8T225</accession>
<feature type="domain" description="Fatty acid desaturase" evidence="2">
    <location>
        <begin position="39"/>
        <end position="134"/>
    </location>
</feature>
<dbReference type="Pfam" id="PF00487">
    <property type="entry name" value="FA_desaturase"/>
    <property type="match status" value="2"/>
</dbReference>
<dbReference type="AlphaFoldDB" id="A0A2G8T225"/>
<comment type="caution">
    <text evidence="3">The sequence shown here is derived from an EMBL/GenBank/DDBJ whole genome shotgun (WGS) entry which is preliminary data.</text>
</comment>
<evidence type="ECO:0000313" key="3">
    <source>
        <dbReference type="EMBL" id="PIL40013.1"/>
    </source>
</evidence>
<sequence>MSAVKQSWIGLSLAALIVAAWVCLHVFGVFFIDLKHPLLSMLLIACLTWLSAGMYIIAHDAMHGSLWPANPKAGEKIGALAVWLYAGFSFQRLLPQHHLHHRNPGSVNDPDFAPNTPSQALAWYGRFLKTYVGLREIVIMLLRVSLYMLLGAKVENIVLFFALPGILSSFQLFYFGTFLPHRHLPAPCQAHFPDRHNARSNEFGYLLSLLTCFHFGYHHEHHVQPGMPWWRLPAARKR</sequence>
<feature type="transmembrane region" description="Helical" evidence="1">
    <location>
        <begin position="6"/>
        <end position="31"/>
    </location>
</feature>
<feature type="transmembrane region" description="Helical" evidence="1">
    <location>
        <begin position="132"/>
        <end position="150"/>
    </location>
</feature>
<evidence type="ECO:0000256" key="1">
    <source>
        <dbReference type="SAM" id="Phobius"/>
    </source>
</evidence>
<protein>
    <submittedName>
        <fullName evidence="3">Beta-carotene ketolase</fullName>
    </submittedName>
</protein>